<gene>
    <name evidence="2" type="ORF">EVOR1521_LOCUS6612</name>
</gene>
<proteinExistence type="predicted"/>
<keyword evidence="3" id="KW-1185">Reference proteome</keyword>
<reference evidence="2" key="1">
    <citation type="submission" date="2023-08" db="EMBL/GenBank/DDBJ databases">
        <authorList>
            <person name="Chen Y."/>
            <person name="Shah S."/>
            <person name="Dougan E. K."/>
            <person name="Thang M."/>
            <person name="Chan C."/>
        </authorList>
    </citation>
    <scope>NUCLEOTIDE SEQUENCE</scope>
</reference>
<feature type="region of interest" description="Disordered" evidence="1">
    <location>
        <begin position="131"/>
        <end position="157"/>
    </location>
</feature>
<evidence type="ECO:0000256" key="1">
    <source>
        <dbReference type="SAM" id="MobiDB-lite"/>
    </source>
</evidence>
<sequence length="619" mass="69662">MPRPVFASLAPLQTWRADEAPALPAVLNFRKLLEAQTEAENAPELPRAEEPRAKKAKLDAPEGLARIGSRDRLGEVIRSMENRLARQGILAAPETIIQRKKQKRDGDLFYDVSDNFIDDAQLAELNALEERRKPKAHASKAAASEADEGAEKAAVSAGPEMDVKAFRLTSAEVSGTESESESGEEELRDSRGWQWQLAELREELVLVSSKPLEGAGPELSPEESLEKIKDLLTELCSALNPEEQAKKQMQVLERALEDLHRRLPGLLRVTEADGELPTPRFSRWKLHKLEPQVSEEPGALSRRLKADVMPRGGPGEEEAFFAWSECEEVAWFLLCWRLLGSLLPTLSRSRHAQAWLLAAKAPQQEAFQATRDRLRATLQRCLREETSAVAVQAGIRRLHQESKKGHVVRLQGSGALKPLLPKLRLLQRLWLRRKLWQDQRQHGQVREAFPVDPRQEAMQQNAIAVFISEQLDDLAKIHLPKDLLVRQPRPWRKGGWAALRDGPVRNGLILRVLDKFCEMRFYGSVDERVARSLLRPVHLWRAGEAVEWQEDDGSWVPGTVSASVGKVDPKELGELPVAVSGDRSVPFAKIRRRDVAVKQEKQDTQEKKEPKAMDVIDVG</sequence>
<accession>A0AA36HZI3</accession>
<dbReference type="EMBL" id="CAUJNA010000501">
    <property type="protein sequence ID" value="CAJ1377931.1"/>
    <property type="molecule type" value="Genomic_DNA"/>
</dbReference>
<comment type="caution">
    <text evidence="2">The sequence shown here is derived from an EMBL/GenBank/DDBJ whole genome shotgun (WGS) entry which is preliminary data.</text>
</comment>
<protein>
    <submittedName>
        <fullName evidence="2">Uncharacterized protein</fullName>
    </submittedName>
</protein>
<organism evidence="2 3">
    <name type="scientific">Effrenium voratum</name>
    <dbReference type="NCBI Taxonomy" id="2562239"/>
    <lineage>
        <taxon>Eukaryota</taxon>
        <taxon>Sar</taxon>
        <taxon>Alveolata</taxon>
        <taxon>Dinophyceae</taxon>
        <taxon>Suessiales</taxon>
        <taxon>Symbiodiniaceae</taxon>
        <taxon>Effrenium</taxon>
    </lineage>
</organism>
<feature type="region of interest" description="Disordered" evidence="1">
    <location>
        <begin position="596"/>
        <end position="619"/>
    </location>
</feature>
<evidence type="ECO:0000313" key="2">
    <source>
        <dbReference type="EMBL" id="CAJ1377931.1"/>
    </source>
</evidence>
<dbReference type="Proteomes" id="UP001178507">
    <property type="component" value="Unassembled WGS sequence"/>
</dbReference>
<feature type="region of interest" description="Disordered" evidence="1">
    <location>
        <begin position="38"/>
        <end position="63"/>
    </location>
</feature>
<feature type="compositionally biased region" description="Basic and acidic residues" evidence="1">
    <location>
        <begin position="46"/>
        <end position="60"/>
    </location>
</feature>
<evidence type="ECO:0000313" key="3">
    <source>
        <dbReference type="Proteomes" id="UP001178507"/>
    </source>
</evidence>
<name>A0AA36HZI3_9DINO</name>
<dbReference type="AlphaFoldDB" id="A0AA36HZI3"/>